<gene>
    <name evidence="5" type="ORF">C8D99_1145</name>
</gene>
<dbReference type="PANTHER" id="PTHR31756:SF3">
    <property type="entry name" value="PYRUVATE, PHOSPHATE DIKINASE REGULATORY PROTEIN 1, CHLOROPLASTIC"/>
    <property type="match status" value="1"/>
</dbReference>
<evidence type="ECO:0000313" key="6">
    <source>
        <dbReference type="Proteomes" id="UP000295066"/>
    </source>
</evidence>
<comment type="caution">
    <text evidence="5">The sequence shown here is derived from an EMBL/GenBank/DDBJ whole genome shotgun (WGS) entry which is preliminary data.</text>
</comment>
<keyword evidence="2" id="KW-0808">Transferase</keyword>
<dbReference type="Pfam" id="PF03618">
    <property type="entry name" value="Kinase-PPPase"/>
    <property type="match status" value="1"/>
</dbReference>
<evidence type="ECO:0000256" key="1">
    <source>
        <dbReference type="ARBA" id="ARBA00022527"/>
    </source>
</evidence>
<reference evidence="5 6" key="1">
    <citation type="submission" date="2019-03" db="EMBL/GenBank/DDBJ databases">
        <title>Genomic Encyclopedia of Type Strains, Phase IV (KMG-IV): sequencing the most valuable type-strain genomes for metagenomic binning, comparative biology and taxonomic classification.</title>
        <authorList>
            <person name="Goeker M."/>
        </authorList>
    </citation>
    <scope>NUCLEOTIDE SEQUENCE [LARGE SCALE GENOMIC DNA]</scope>
    <source>
        <strain evidence="5 6">DSM 25964</strain>
    </source>
</reference>
<keyword evidence="1" id="KW-0723">Serine/threonine-protein kinase</keyword>
<dbReference type="GO" id="GO:0005524">
    <property type="term" value="F:ATP binding"/>
    <property type="evidence" value="ECO:0007669"/>
    <property type="project" value="InterPro"/>
</dbReference>
<sequence>MVTFGERRNGFSFPDGENVDLFVLSDCLSEVAEACASWITRRFGKTGIEITRFGSLTGEDKIREALDEASRTGAVVLHCFLSGEYRRLVKETCLGQGTDEYDAFSPVLTGLETAAGQGPKEDRALLHPMDREYFRRVRAVEYTIAADDGGNPSILKEADVVIVGISRTGKSPLCMYLAHRGIMAANVPLVPGIEPPPQLFRIPRTRIVGLTRSPVSLGEIRTRRMSMMGLPPEESLYVRSEEIMREIDYASGIMENLGIVIFDVTKRAIEETAHEILALLAGATERHSFHGGAK</sequence>
<dbReference type="InterPro" id="IPR005177">
    <property type="entry name" value="Kinase-pyrophosphorylase"/>
</dbReference>
<proteinExistence type="predicted"/>
<protein>
    <recommendedName>
        <fullName evidence="7">Pyruvate, phosphate dikinase regulatory protein</fullName>
    </recommendedName>
</protein>
<dbReference type="AlphaFoldDB" id="A0A4R8M2F2"/>
<name>A0A4R8M2F2_9BACT</name>
<dbReference type="NCBIfam" id="NF003742">
    <property type="entry name" value="PRK05339.1"/>
    <property type="match status" value="1"/>
</dbReference>
<keyword evidence="4" id="KW-0418">Kinase</keyword>
<evidence type="ECO:0000256" key="3">
    <source>
        <dbReference type="ARBA" id="ARBA00022741"/>
    </source>
</evidence>
<keyword evidence="3" id="KW-0547">Nucleotide-binding</keyword>
<organism evidence="5 6">
    <name type="scientific">Aminivibrio pyruvatiphilus</name>
    <dbReference type="NCBI Taxonomy" id="1005740"/>
    <lineage>
        <taxon>Bacteria</taxon>
        <taxon>Thermotogati</taxon>
        <taxon>Synergistota</taxon>
        <taxon>Synergistia</taxon>
        <taxon>Synergistales</taxon>
        <taxon>Aminobacteriaceae</taxon>
        <taxon>Aminivibrio</taxon>
    </lineage>
</organism>
<dbReference type="EMBL" id="SORI01000014">
    <property type="protein sequence ID" value="TDY58314.1"/>
    <property type="molecule type" value="Genomic_DNA"/>
</dbReference>
<dbReference type="PANTHER" id="PTHR31756">
    <property type="entry name" value="PYRUVATE, PHOSPHATE DIKINASE REGULATORY PROTEIN 1, CHLOROPLASTIC"/>
    <property type="match status" value="1"/>
</dbReference>
<evidence type="ECO:0000256" key="4">
    <source>
        <dbReference type="ARBA" id="ARBA00022777"/>
    </source>
</evidence>
<evidence type="ECO:0000256" key="2">
    <source>
        <dbReference type="ARBA" id="ARBA00022679"/>
    </source>
</evidence>
<evidence type="ECO:0000313" key="5">
    <source>
        <dbReference type="EMBL" id="TDY58314.1"/>
    </source>
</evidence>
<dbReference type="GO" id="GO:0004674">
    <property type="term" value="F:protein serine/threonine kinase activity"/>
    <property type="evidence" value="ECO:0007669"/>
    <property type="project" value="UniProtKB-KW"/>
</dbReference>
<keyword evidence="6" id="KW-1185">Reference proteome</keyword>
<evidence type="ECO:0008006" key="7">
    <source>
        <dbReference type="Google" id="ProtNLM"/>
    </source>
</evidence>
<dbReference type="Proteomes" id="UP000295066">
    <property type="component" value="Unassembled WGS sequence"/>
</dbReference>
<accession>A0A4R8M2F2</accession>
<dbReference type="RefSeq" id="WP_166670130.1">
    <property type="nucleotide sequence ID" value="NZ_SORI01000014.1"/>
</dbReference>